<feature type="transmembrane region" description="Helical" evidence="8">
    <location>
        <begin position="188"/>
        <end position="214"/>
    </location>
</feature>
<evidence type="ECO:0000256" key="3">
    <source>
        <dbReference type="ARBA" id="ARBA00022475"/>
    </source>
</evidence>
<comment type="caution">
    <text evidence="10">The sequence shown here is derived from an EMBL/GenBank/DDBJ whole genome shotgun (WGS) entry which is preliminary data.</text>
</comment>
<keyword evidence="5 8" id="KW-0812">Transmembrane</keyword>
<evidence type="ECO:0000256" key="8">
    <source>
        <dbReference type="RuleBase" id="RU363032"/>
    </source>
</evidence>
<keyword evidence="6 8" id="KW-1133">Transmembrane helix</keyword>
<dbReference type="Proteomes" id="UP001501570">
    <property type="component" value="Unassembled WGS sequence"/>
</dbReference>
<protein>
    <submittedName>
        <fullName evidence="10">ABC transporter permease subunit</fullName>
    </submittedName>
</protein>
<evidence type="ECO:0000313" key="10">
    <source>
        <dbReference type="EMBL" id="GAA5187734.1"/>
    </source>
</evidence>
<organism evidence="10 11">
    <name type="scientific">Rugosimonospora acidiphila</name>
    <dbReference type="NCBI Taxonomy" id="556531"/>
    <lineage>
        <taxon>Bacteria</taxon>
        <taxon>Bacillati</taxon>
        <taxon>Actinomycetota</taxon>
        <taxon>Actinomycetes</taxon>
        <taxon>Micromonosporales</taxon>
        <taxon>Micromonosporaceae</taxon>
        <taxon>Rugosimonospora</taxon>
    </lineage>
</organism>
<dbReference type="InterPro" id="IPR035906">
    <property type="entry name" value="MetI-like_sf"/>
</dbReference>
<gene>
    <name evidence="10" type="ORF">GCM10023322_36710</name>
</gene>
<evidence type="ECO:0000256" key="6">
    <source>
        <dbReference type="ARBA" id="ARBA00022989"/>
    </source>
</evidence>
<evidence type="ECO:0000256" key="5">
    <source>
        <dbReference type="ARBA" id="ARBA00022692"/>
    </source>
</evidence>
<dbReference type="SUPFAM" id="SSF161098">
    <property type="entry name" value="MetI-like"/>
    <property type="match status" value="1"/>
</dbReference>
<proteinExistence type="inferred from homology"/>
<evidence type="ECO:0000259" key="9">
    <source>
        <dbReference type="PROSITE" id="PS50928"/>
    </source>
</evidence>
<dbReference type="EMBL" id="BAABJQ010000010">
    <property type="protein sequence ID" value="GAA5187734.1"/>
    <property type="molecule type" value="Genomic_DNA"/>
</dbReference>
<name>A0ABP9RV23_9ACTN</name>
<feature type="transmembrane region" description="Helical" evidence="8">
    <location>
        <begin position="136"/>
        <end position="158"/>
    </location>
</feature>
<evidence type="ECO:0000256" key="1">
    <source>
        <dbReference type="ARBA" id="ARBA00004429"/>
    </source>
</evidence>
<dbReference type="InterPro" id="IPR000515">
    <property type="entry name" value="MetI-like"/>
</dbReference>
<keyword evidence="11" id="KW-1185">Reference proteome</keyword>
<dbReference type="Pfam" id="PF00528">
    <property type="entry name" value="BPD_transp_1"/>
    <property type="match status" value="1"/>
</dbReference>
<sequence>MLLWSRSARRWVWLAFAIVFGAIVLAPLAILVLAGFARSWNGVLPTQFTTGHLRDAVAGDQLASLIVSLQTAAIAGLLAVVAGSWAALAVPAAPRWLRRVVDSLLHLPVAVPSVVVGLGLLVAFSQRPLLLNGTRWIVLIAHAVLVVAFAYSTVSAAVTRADPAYAEVAASLGARPARVLWRVRLPMLLPAIGAAANLSIALSMGEVGATIMVYPPDWRTVPVTIFTLTDRGNAFDAAADTLLLLAASLVALTIIGRLTRGHAAHR</sequence>
<evidence type="ECO:0000313" key="11">
    <source>
        <dbReference type="Proteomes" id="UP001501570"/>
    </source>
</evidence>
<keyword evidence="2 8" id="KW-0813">Transport</keyword>
<feature type="transmembrane region" description="Helical" evidence="8">
    <location>
        <begin position="12"/>
        <end position="37"/>
    </location>
</feature>
<evidence type="ECO:0000256" key="4">
    <source>
        <dbReference type="ARBA" id="ARBA00022519"/>
    </source>
</evidence>
<keyword evidence="4" id="KW-0997">Cell inner membrane</keyword>
<dbReference type="PROSITE" id="PS50928">
    <property type="entry name" value="ABC_TM1"/>
    <property type="match status" value="1"/>
</dbReference>
<feature type="domain" description="ABC transmembrane type-1" evidence="9">
    <location>
        <begin position="65"/>
        <end position="255"/>
    </location>
</feature>
<dbReference type="CDD" id="cd06261">
    <property type="entry name" value="TM_PBP2"/>
    <property type="match status" value="1"/>
</dbReference>
<feature type="transmembrane region" description="Helical" evidence="8">
    <location>
        <begin position="104"/>
        <end position="124"/>
    </location>
</feature>
<keyword evidence="3" id="KW-1003">Cell membrane</keyword>
<keyword evidence="7 8" id="KW-0472">Membrane</keyword>
<dbReference type="Gene3D" id="1.10.3720.10">
    <property type="entry name" value="MetI-like"/>
    <property type="match status" value="1"/>
</dbReference>
<dbReference type="PANTHER" id="PTHR43357">
    <property type="entry name" value="INNER MEMBRANE ABC TRANSPORTER PERMEASE PROTEIN YDCV"/>
    <property type="match status" value="1"/>
</dbReference>
<feature type="transmembrane region" description="Helical" evidence="8">
    <location>
        <begin position="72"/>
        <end position="92"/>
    </location>
</feature>
<comment type="similarity">
    <text evidence="8">Belongs to the binding-protein-dependent transport system permease family.</text>
</comment>
<comment type="subcellular location">
    <subcellularLocation>
        <location evidence="1">Cell inner membrane</location>
        <topology evidence="1">Multi-pass membrane protein</topology>
    </subcellularLocation>
    <subcellularLocation>
        <location evidence="8">Cell membrane</location>
        <topology evidence="8">Multi-pass membrane protein</topology>
    </subcellularLocation>
</comment>
<dbReference type="PANTHER" id="PTHR43357:SF4">
    <property type="entry name" value="INNER MEMBRANE ABC TRANSPORTER PERMEASE PROTEIN YDCV"/>
    <property type="match status" value="1"/>
</dbReference>
<feature type="transmembrane region" description="Helical" evidence="8">
    <location>
        <begin position="234"/>
        <end position="256"/>
    </location>
</feature>
<evidence type="ECO:0000256" key="7">
    <source>
        <dbReference type="ARBA" id="ARBA00023136"/>
    </source>
</evidence>
<evidence type="ECO:0000256" key="2">
    <source>
        <dbReference type="ARBA" id="ARBA00022448"/>
    </source>
</evidence>
<accession>A0ABP9RV23</accession>
<dbReference type="RefSeq" id="WP_345631421.1">
    <property type="nucleotide sequence ID" value="NZ_BAABJQ010000010.1"/>
</dbReference>
<reference evidence="11" key="1">
    <citation type="journal article" date="2019" name="Int. J. Syst. Evol. Microbiol.">
        <title>The Global Catalogue of Microorganisms (GCM) 10K type strain sequencing project: providing services to taxonomists for standard genome sequencing and annotation.</title>
        <authorList>
            <consortium name="The Broad Institute Genomics Platform"/>
            <consortium name="The Broad Institute Genome Sequencing Center for Infectious Disease"/>
            <person name="Wu L."/>
            <person name="Ma J."/>
        </authorList>
    </citation>
    <scope>NUCLEOTIDE SEQUENCE [LARGE SCALE GENOMIC DNA]</scope>
    <source>
        <strain evidence="11">JCM 18304</strain>
    </source>
</reference>